<keyword evidence="2" id="KW-1185">Reference proteome</keyword>
<dbReference type="EMBL" id="LLXI01000645">
    <property type="protein sequence ID" value="PKY48484.1"/>
    <property type="molecule type" value="Genomic_DNA"/>
</dbReference>
<sequence>MKWKHTKTRLSENKFCAAIIDKRAVFCICGQKVILDNDYDESRLNEHSRNSRCKMNNQKRQLGLPGLFPILPKPKKVKESLEISENPPPPPSLFPNIPCPGLHSEQINIYINRTPATYEGARRREVIGKEMYPNKFPSKTPFNYKRLNEEEIIQFNQQIIIESEWVIDRSGMCIRSVNCEKKTYGELCSPCFHIHFNSSFLNRIQAAVPDPKNIKFTPKFYFNNNPLLTYLKNVNIKQLNELLGADNSSYEGFWMELANKASQGVFEQKPVFKGLCYIMLQTAEREEKDKGLQNLKYSNEFLNFLVVLGSISLKALDLFCQNLAGMTIRSIRHHRSISEDAIKNPDLCYENVARFKRLLDSLHYKGPVVAMTDYTILKAGLQYSTNLGCIVGSTLNRDDCKIKTYDDIYDKTFNIKQENAIAKYVRIYVLQVPLPKFPPVIVALIPTKNDNAKEIFALHQKLIEIAADLELHIISIGSDGAAPEFQAQNLLQSTKTRNRVQHRNSQFGINFNCPIFPKVGPLIRVQDPKHGKKTARNAVMSGARLLTFGNSTVRFDQLLKLSLQEDSIMYKRDVIKLDRQDDNAAYRVFCSKNLAQVLDEEGTLSSESRGLFVYLFVMGELLDSYLNRNVTHHERIEMAMTAYFFLHLWKYHIETLNNLYPSYISISKNFLSMQTFNIMISLVESLILLIKIHRDYYKNIPLLPWKHGTESCEHIFGISRQFCADFNYLEIVQMVPKINQYLRSILSENLLFRKEKKVREGYDFNEYEEINLSDNNIECLRYWPSDVEIDNAISTGYERAIHLARYLEMTAIPNDAHYFNIHMGRFGSIH</sequence>
<proteinExistence type="predicted"/>
<reference evidence="1 2" key="1">
    <citation type="submission" date="2015-10" db="EMBL/GenBank/DDBJ databases">
        <title>Genome analyses suggest a sexual origin of heterokaryosis in a supposedly ancient asexual fungus.</title>
        <authorList>
            <person name="Ropars J."/>
            <person name="Sedzielewska K."/>
            <person name="Noel J."/>
            <person name="Charron P."/>
            <person name="Farinelli L."/>
            <person name="Marton T."/>
            <person name="Kruger M."/>
            <person name="Pelin A."/>
            <person name="Brachmann A."/>
            <person name="Corradi N."/>
        </authorList>
    </citation>
    <scope>NUCLEOTIDE SEQUENCE [LARGE SCALE GENOMIC DNA]</scope>
    <source>
        <strain evidence="1 2">A4</strain>
    </source>
</reference>
<organism evidence="1 2">
    <name type="scientific">Rhizophagus irregularis</name>
    <dbReference type="NCBI Taxonomy" id="588596"/>
    <lineage>
        <taxon>Eukaryota</taxon>
        <taxon>Fungi</taxon>
        <taxon>Fungi incertae sedis</taxon>
        <taxon>Mucoromycota</taxon>
        <taxon>Glomeromycotina</taxon>
        <taxon>Glomeromycetes</taxon>
        <taxon>Glomerales</taxon>
        <taxon>Glomeraceae</taxon>
        <taxon>Rhizophagus</taxon>
    </lineage>
</organism>
<comment type="caution">
    <text evidence="1">The sequence shown here is derived from an EMBL/GenBank/DDBJ whole genome shotgun (WGS) entry which is preliminary data.</text>
</comment>
<dbReference type="VEuPathDB" id="FungiDB:RhiirA1_534241"/>
<dbReference type="VEuPathDB" id="FungiDB:RhiirFUN_013634"/>
<accession>A0A2I1GPL4</accession>
<evidence type="ECO:0000313" key="2">
    <source>
        <dbReference type="Proteomes" id="UP000234323"/>
    </source>
</evidence>
<dbReference type="VEuPathDB" id="FungiDB:RhiirFUN_012560"/>
<name>A0A2I1GPL4_9GLOM</name>
<dbReference type="VEuPathDB" id="FungiDB:FUN_005042"/>
<evidence type="ECO:0000313" key="1">
    <source>
        <dbReference type="EMBL" id="PKY48484.1"/>
    </source>
</evidence>
<dbReference type="Proteomes" id="UP000234323">
    <property type="component" value="Unassembled WGS sequence"/>
</dbReference>
<protein>
    <submittedName>
        <fullName evidence="1">Uncharacterized protein</fullName>
    </submittedName>
</protein>
<dbReference type="AlphaFoldDB" id="A0A2I1GPL4"/>
<gene>
    <name evidence="1" type="ORF">RhiirA4_422203</name>
</gene>